<feature type="region of interest" description="Disordered" evidence="1">
    <location>
        <begin position="32"/>
        <end position="101"/>
    </location>
</feature>
<dbReference type="AlphaFoldDB" id="A0A2I0T063"/>
<organism evidence="2 3">
    <name type="scientific">Limosa lapponica baueri</name>
    <dbReference type="NCBI Taxonomy" id="1758121"/>
    <lineage>
        <taxon>Eukaryota</taxon>
        <taxon>Metazoa</taxon>
        <taxon>Chordata</taxon>
        <taxon>Craniata</taxon>
        <taxon>Vertebrata</taxon>
        <taxon>Euteleostomi</taxon>
        <taxon>Archelosauria</taxon>
        <taxon>Archosauria</taxon>
        <taxon>Dinosauria</taxon>
        <taxon>Saurischia</taxon>
        <taxon>Theropoda</taxon>
        <taxon>Coelurosauria</taxon>
        <taxon>Aves</taxon>
        <taxon>Neognathae</taxon>
        <taxon>Neoaves</taxon>
        <taxon>Charadriiformes</taxon>
        <taxon>Scolopacidae</taxon>
        <taxon>Limosa</taxon>
    </lineage>
</organism>
<reference evidence="3" key="1">
    <citation type="submission" date="2017-11" db="EMBL/GenBank/DDBJ databases">
        <authorList>
            <person name="Lima N.C."/>
            <person name="Parody-Merino A.M."/>
            <person name="Battley P.F."/>
            <person name="Fidler A.E."/>
            <person name="Prosdocimi F."/>
        </authorList>
    </citation>
    <scope>NUCLEOTIDE SEQUENCE [LARGE SCALE GENOMIC DNA]</scope>
</reference>
<dbReference type="EMBL" id="KZ530314">
    <property type="protein sequence ID" value="PKU27177.1"/>
    <property type="molecule type" value="Genomic_DNA"/>
</dbReference>
<keyword evidence="3" id="KW-1185">Reference proteome</keyword>
<accession>A0A2I0T063</accession>
<evidence type="ECO:0000256" key="1">
    <source>
        <dbReference type="SAM" id="MobiDB-lite"/>
    </source>
</evidence>
<evidence type="ECO:0000313" key="2">
    <source>
        <dbReference type="EMBL" id="PKU27177.1"/>
    </source>
</evidence>
<evidence type="ECO:0000313" key="3">
    <source>
        <dbReference type="Proteomes" id="UP000233556"/>
    </source>
</evidence>
<feature type="compositionally biased region" description="Basic and acidic residues" evidence="1">
    <location>
        <begin position="61"/>
        <end position="78"/>
    </location>
</feature>
<sequence length="101" mass="11650">MRLLFQGLILPDPPVFPKNVCCCVSVTVPAGNLHSQGKMGKKTETIKKNSKEKRWKRKEKERRGEERRGEERRGEERRGKIKEKKSNSLPNCKHKVPAPTN</sequence>
<proteinExistence type="predicted"/>
<name>A0A2I0T063_LIMLA</name>
<feature type="compositionally biased region" description="Basic residues" evidence="1">
    <location>
        <begin position="92"/>
        <end position="101"/>
    </location>
</feature>
<reference evidence="3" key="2">
    <citation type="submission" date="2017-12" db="EMBL/GenBank/DDBJ databases">
        <title>Genome sequence of the Bar-tailed Godwit (Limosa lapponica baueri).</title>
        <authorList>
            <person name="Lima N.C.B."/>
            <person name="Parody-Merino A.M."/>
            <person name="Battley P.F."/>
            <person name="Fidler A.E."/>
            <person name="Prosdocimi F."/>
        </authorList>
    </citation>
    <scope>NUCLEOTIDE SEQUENCE [LARGE SCALE GENOMIC DNA]</scope>
</reference>
<protein>
    <submittedName>
        <fullName evidence="2">Uncharacterized protein</fullName>
    </submittedName>
</protein>
<dbReference type="Proteomes" id="UP000233556">
    <property type="component" value="Unassembled WGS sequence"/>
</dbReference>
<feature type="compositionally biased region" description="Basic residues" evidence="1">
    <location>
        <begin position="50"/>
        <end position="60"/>
    </location>
</feature>
<gene>
    <name evidence="2" type="ORF">llap_22519</name>
</gene>